<evidence type="ECO:0000256" key="4">
    <source>
        <dbReference type="PROSITE-ProRule" id="PRU01161"/>
    </source>
</evidence>
<keyword evidence="1 4" id="KW-0378">Hydrolase</keyword>
<comment type="caution">
    <text evidence="5">The sequence shown here is derived from an EMBL/GenBank/DDBJ whole genome shotgun (WGS) entry which is preliminary data.</text>
</comment>
<dbReference type="PANTHER" id="PTHR14226">
    <property type="entry name" value="NEUROPATHY TARGET ESTERASE/SWISS CHEESE D.MELANOGASTER"/>
    <property type="match status" value="1"/>
</dbReference>
<dbReference type="Pfam" id="PF19890">
    <property type="entry name" value="DUF6363"/>
    <property type="match status" value="1"/>
</dbReference>
<dbReference type="InterPro" id="IPR045943">
    <property type="entry name" value="DUF6363"/>
</dbReference>
<keyword evidence="3 4" id="KW-0443">Lipid metabolism</keyword>
<dbReference type="GO" id="GO:0016787">
    <property type="term" value="F:hydrolase activity"/>
    <property type="evidence" value="ECO:0007669"/>
    <property type="project" value="UniProtKB-UniRule"/>
</dbReference>
<dbReference type="GO" id="GO:0016042">
    <property type="term" value="P:lipid catabolic process"/>
    <property type="evidence" value="ECO:0007669"/>
    <property type="project" value="UniProtKB-UniRule"/>
</dbReference>
<dbReference type="AlphaFoldDB" id="A0A173ZH20"/>
<dbReference type="EMBL" id="NMTY01000032">
    <property type="protein sequence ID" value="PDX80278.1"/>
    <property type="molecule type" value="Genomic_DNA"/>
</dbReference>
<accession>A0A173ZH20</accession>
<proteinExistence type="predicted"/>
<reference evidence="5 6" key="1">
    <citation type="journal article" date="2017" name="Front. Microbiol.">
        <title>New Insights into the Diversity of the Genus Faecalibacterium.</title>
        <authorList>
            <person name="Benevides L."/>
            <person name="Burman S."/>
            <person name="Martin R."/>
            <person name="Robert V."/>
            <person name="Thomas M."/>
            <person name="Miquel S."/>
            <person name="Chain F."/>
            <person name="Sokol H."/>
            <person name="Bermudez-Humaran L.G."/>
            <person name="Morrison M."/>
            <person name="Langella P."/>
            <person name="Azevedo V.A."/>
            <person name="Chatel J.M."/>
            <person name="Soares S."/>
        </authorList>
    </citation>
    <scope>NUCLEOTIDE SEQUENCE [LARGE SCALE GENOMIC DNA]</scope>
    <source>
        <strain evidence="5 6">CNCM I 4575</strain>
    </source>
</reference>
<protein>
    <submittedName>
        <fullName evidence="5">Patatin family protein</fullName>
    </submittedName>
</protein>
<dbReference type="Pfam" id="PF01734">
    <property type="entry name" value="Patatin"/>
    <property type="match status" value="1"/>
</dbReference>
<dbReference type="InterPro" id="IPR050301">
    <property type="entry name" value="NTE"/>
</dbReference>
<dbReference type="RefSeq" id="WP_055189955.1">
    <property type="nucleotide sequence ID" value="NZ_NMTY01000032.1"/>
</dbReference>
<dbReference type="InterPro" id="IPR016035">
    <property type="entry name" value="Acyl_Trfase/lysoPLipase"/>
</dbReference>
<evidence type="ECO:0000256" key="3">
    <source>
        <dbReference type="ARBA" id="ARBA00023098"/>
    </source>
</evidence>
<dbReference type="Proteomes" id="UP000220005">
    <property type="component" value="Unassembled WGS sequence"/>
</dbReference>
<feature type="short sequence motif" description="DGA/G" evidence="4">
    <location>
        <begin position="159"/>
        <end position="161"/>
    </location>
</feature>
<evidence type="ECO:0000313" key="6">
    <source>
        <dbReference type="Proteomes" id="UP000220005"/>
    </source>
</evidence>
<evidence type="ECO:0000256" key="1">
    <source>
        <dbReference type="ARBA" id="ARBA00022801"/>
    </source>
</evidence>
<organism evidence="5 6">
    <name type="scientific">Faecalibacterium prausnitzii</name>
    <dbReference type="NCBI Taxonomy" id="853"/>
    <lineage>
        <taxon>Bacteria</taxon>
        <taxon>Bacillati</taxon>
        <taxon>Bacillota</taxon>
        <taxon>Clostridia</taxon>
        <taxon>Eubacteriales</taxon>
        <taxon>Oscillospiraceae</taxon>
        <taxon>Faecalibacterium</taxon>
    </lineage>
</organism>
<evidence type="ECO:0000256" key="2">
    <source>
        <dbReference type="ARBA" id="ARBA00022963"/>
    </source>
</evidence>
<dbReference type="CDD" id="cd07208">
    <property type="entry name" value="Pat_hypo_Ecoli_yjju_like"/>
    <property type="match status" value="1"/>
</dbReference>
<dbReference type="PANTHER" id="PTHR14226:SF25">
    <property type="entry name" value="PHOSPHOESTERASE"/>
    <property type="match status" value="1"/>
</dbReference>
<dbReference type="InterPro" id="IPR037483">
    <property type="entry name" value="YjjU-like"/>
</dbReference>
<keyword evidence="2 4" id="KW-0442">Lipid degradation</keyword>
<feature type="active site" description="Proton acceptor" evidence="4">
    <location>
        <position position="159"/>
    </location>
</feature>
<dbReference type="PROSITE" id="PS51635">
    <property type="entry name" value="PNPLA"/>
    <property type="match status" value="1"/>
</dbReference>
<feature type="active site" description="Nucleophile" evidence="4">
    <location>
        <position position="38"/>
    </location>
</feature>
<name>A0A173ZH20_9FIRM</name>
<sequence>MKTGLVLEGGAMRGMFTAGVLDVLMENGITVDGAIGVSAGAVFGCNYKSHQIGRTIRYNTQYCNDKRYASFKNLLRTGNLYSEQFCYHDVPEKLDPFDEKAFAESPMDFFVVCTDVRTGSPIYHKCRKGDAEDVRWMEASASMPLAAKIVQIGHYGLLDGGVADSIPIRFFESIGYKRNLIILTQPKGFVKKKNPMLPAIRARYLRYPAFVEAVADRHERYNETLSYISMLETSGVDYVIRPPIPLEIGAMERDPAQLRRVYETGRAVAQIQIDKIKAFLDQTKAETEEQ</sequence>
<dbReference type="Gene3D" id="3.40.1090.10">
    <property type="entry name" value="Cytosolic phospholipase A2 catalytic domain"/>
    <property type="match status" value="2"/>
</dbReference>
<dbReference type="OrthoDB" id="9802424at2"/>
<dbReference type="InterPro" id="IPR002641">
    <property type="entry name" value="PNPLA_dom"/>
</dbReference>
<comment type="caution">
    <text evidence="4">Lacks conserved residue(s) required for the propagation of feature annotation.</text>
</comment>
<evidence type="ECO:0000313" key="5">
    <source>
        <dbReference type="EMBL" id="PDX80278.1"/>
    </source>
</evidence>
<gene>
    <name evidence="5" type="ORF">CGS58_13775</name>
</gene>
<dbReference type="SUPFAM" id="SSF52151">
    <property type="entry name" value="FabD/lysophospholipase-like"/>
    <property type="match status" value="1"/>
</dbReference>
<feature type="short sequence motif" description="GXSXG" evidence="4">
    <location>
        <begin position="36"/>
        <end position="40"/>
    </location>
</feature>